<protein>
    <submittedName>
        <fullName evidence="1">Uncharacterized protein</fullName>
    </submittedName>
</protein>
<reference evidence="1" key="1">
    <citation type="submission" date="2022-07" db="EMBL/GenBank/DDBJ databases">
        <title>Enhanced cultured diversity of the mouse gut microbiota enables custom-made synthetic communities.</title>
        <authorList>
            <person name="Afrizal A."/>
        </authorList>
    </citation>
    <scope>NUCLEOTIDE SEQUENCE</scope>
    <source>
        <strain evidence="1">DSM 28593</strain>
    </source>
</reference>
<dbReference type="AlphaFoldDB" id="A0AAE3HGB9"/>
<gene>
    <name evidence="1" type="ORF">NSA47_08000</name>
</gene>
<dbReference type="Proteomes" id="UP001205748">
    <property type="component" value="Unassembled WGS sequence"/>
</dbReference>
<comment type="caution">
    <text evidence="1">The sequence shown here is derived from an EMBL/GenBank/DDBJ whole genome shotgun (WGS) entry which is preliminary data.</text>
</comment>
<sequence>MKKVKVCKRCSRFDTKELKEYTQQINCKLKTGCVARCGARHPELADKYFGLIDGNFVSYDTKEEFFGAMK</sequence>
<dbReference type="EMBL" id="JANKAS010000006">
    <property type="protein sequence ID" value="MCR1898925.1"/>
    <property type="molecule type" value="Genomic_DNA"/>
</dbReference>
<accession>A0AAE3HGB9</accession>
<name>A0AAE3HGB9_9FIRM</name>
<evidence type="ECO:0000313" key="1">
    <source>
        <dbReference type="EMBL" id="MCR1898925.1"/>
    </source>
</evidence>
<dbReference type="RefSeq" id="WP_257530753.1">
    <property type="nucleotide sequence ID" value="NZ_JANKAS010000006.1"/>
</dbReference>
<proteinExistence type="predicted"/>
<organism evidence="1 2">
    <name type="scientific">Irregularibacter muris</name>
    <dbReference type="NCBI Taxonomy" id="1796619"/>
    <lineage>
        <taxon>Bacteria</taxon>
        <taxon>Bacillati</taxon>
        <taxon>Bacillota</taxon>
        <taxon>Clostridia</taxon>
        <taxon>Eubacteriales</taxon>
        <taxon>Eubacteriaceae</taxon>
        <taxon>Irregularibacter</taxon>
    </lineage>
</organism>
<evidence type="ECO:0000313" key="2">
    <source>
        <dbReference type="Proteomes" id="UP001205748"/>
    </source>
</evidence>
<keyword evidence="2" id="KW-1185">Reference proteome</keyword>